<feature type="domain" description="DUF6881" evidence="1">
    <location>
        <begin position="2"/>
        <end position="90"/>
    </location>
</feature>
<dbReference type="InterPro" id="IPR049248">
    <property type="entry name" value="DUF6881"/>
</dbReference>
<evidence type="ECO:0000313" key="3">
    <source>
        <dbReference type="Proteomes" id="UP001207742"/>
    </source>
</evidence>
<protein>
    <recommendedName>
        <fullName evidence="1">DUF6881 domain-containing protein</fullName>
    </recommendedName>
</protein>
<dbReference type="Proteomes" id="UP001207742">
    <property type="component" value="Unassembled WGS sequence"/>
</dbReference>
<keyword evidence="3" id="KW-1185">Reference proteome</keyword>
<evidence type="ECO:0000259" key="1">
    <source>
        <dbReference type="Pfam" id="PF21812"/>
    </source>
</evidence>
<organism evidence="2 3">
    <name type="scientific">Chitinophaga nivalis</name>
    <dbReference type="NCBI Taxonomy" id="2991709"/>
    <lineage>
        <taxon>Bacteria</taxon>
        <taxon>Pseudomonadati</taxon>
        <taxon>Bacteroidota</taxon>
        <taxon>Chitinophagia</taxon>
        <taxon>Chitinophagales</taxon>
        <taxon>Chitinophagaceae</taxon>
        <taxon>Chitinophaga</taxon>
    </lineage>
</organism>
<dbReference type="EMBL" id="JAPDNS010000001">
    <property type="protein sequence ID" value="MCW3483727.1"/>
    <property type="molecule type" value="Genomic_DNA"/>
</dbReference>
<dbReference type="RefSeq" id="WP_264729246.1">
    <property type="nucleotide sequence ID" value="NZ_JAPDNR010000001.1"/>
</dbReference>
<dbReference type="Pfam" id="PF21812">
    <property type="entry name" value="DUF6881"/>
    <property type="match status" value="1"/>
</dbReference>
<accession>A0ABT3IIE4</accession>
<reference evidence="2 3" key="1">
    <citation type="submission" date="2022-10" db="EMBL/GenBank/DDBJ databases">
        <title>Chitinophaga nivalis PC15 sp. nov., isolated from Pyeongchang county, South Korea.</title>
        <authorList>
            <person name="Trinh H.N."/>
        </authorList>
    </citation>
    <scope>NUCLEOTIDE SEQUENCE [LARGE SCALE GENOMIC DNA]</scope>
    <source>
        <strain evidence="2 3">PC14</strain>
    </source>
</reference>
<gene>
    <name evidence="2" type="ORF">OL497_07480</name>
</gene>
<name>A0ABT3IIE4_9BACT</name>
<comment type="caution">
    <text evidence="2">The sequence shown here is derived from an EMBL/GenBank/DDBJ whole genome shotgun (WGS) entry which is preliminary data.</text>
</comment>
<proteinExistence type="predicted"/>
<evidence type="ECO:0000313" key="2">
    <source>
        <dbReference type="EMBL" id="MCW3483727.1"/>
    </source>
</evidence>
<sequence>MEYLKVSWQHQFDDEPVALYSEINACRLENRKIELYPDGSFGLANTSFHFGGTVLCDTVMPMMEDICDDTQLVPEFISREEFELLWNHYYNYLS</sequence>